<dbReference type="Proteomes" id="UP001217089">
    <property type="component" value="Unassembled WGS sequence"/>
</dbReference>
<dbReference type="InterPro" id="IPR041309">
    <property type="entry name" value="TBK1_CC1"/>
</dbReference>
<keyword evidence="2" id="KW-0963">Cytoplasm</keyword>
<dbReference type="Pfam" id="PF18394">
    <property type="entry name" value="TBK1_CCD1"/>
    <property type="match status" value="1"/>
</dbReference>
<dbReference type="InterPro" id="IPR017441">
    <property type="entry name" value="Protein_kinase_ATP_BS"/>
</dbReference>
<accession>A0ABQ9ECL7</accession>
<dbReference type="PANTHER" id="PTHR22969:SF15">
    <property type="entry name" value="FI05319P"/>
    <property type="match status" value="1"/>
</dbReference>
<dbReference type="InterPro" id="IPR000719">
    <property type="entry name" value="Prot_kinase_dom"/>
</dbReference>
<dbReference type="Gene3D" id="3.30.200.20">
    <property type="entry name" value="Phosphorylase Kinase, domain 1"/>
    <property type="match status" value="1"/>
</dbReference>
<dbReference type="InterPro" id="IPR041087">
    <property type="entry name" value="TBK1_ULD"/>
</dbReference>
<organism evidence="11 12">
    <name type="scientific">Tegillarca granosa</name>
    <name type="common">Malaysian cockle</name>
    <name type="synonym">Anadara granosa</name>
    <dbReference type="NCBI Taxonomy" id="220873"/>
    <lineage>
        <taxon>Eukaryota</taxon>
        <taxon>Metazoa</taxon>
        <taxon>Spiralia</taxon>
        <taxon>Lophotrochozoa</taxon>
        <taxon>Mollusca</taxon>
        <taxon>Bivalvia</taxon>
        <taxon>Autobranchia</taxon>
        <taxon>Pteriomorphia</taxon>
        <taxon>Arcoida</taxon>
        <taxon>Arcoidea</taxon>
        <taxon>Arcidae</taxon>
        <taxon>Tegillarca</taxon>
    </lineage>
</organism>
<evidence type="ECO:0000256" key="6">
    <source>
        <dbReference type="ARBA" id="ARBA00022777"/>
    </source>
</evidence>
<dbReference type="InterPro" id="IPR011009">
    <property type="entry name" value="Kinase-like_dom_sf"/>
</dbReference>
<evidence type="ECO:0000259" key="10">
    <source>
        <dbReference type="PROSITE" id="PS50011"/>
    </source>
</evidence>
<dbReference type="Pfam" id="PF18396">
    <property type="entry name" value="TBK1_ULD"/>
    <property type="match status" value="1"/>
</dbReference>
<dbReference type="Gene3D" id="1.20.1270.420">
    <property type="match status" value="1"/>
</dbReference>
<evidence type="ECO:0000256" key="2">
    <source>
        <dbReference type="ARBA" id="ARBA00022490"/>
    </source>
</evidence>
<keyword evidence="7 8" id="KW-0067">ATP-binding</keyword>
<keyword evidence="9" id="KW-0175">Coiled coil</keyword>
<dbReference type="Gene3D" id="3.10.20.90">
    <property type="entry name" value="Phosphatidylinositol 3-kinase Catalytic Subunit, Chain A, domain 1"/>
    <property type="match status" value="1"/>
</dbReference>
<comment type="caution">
    <text evidence="11">The sequence shown here is derived from an EMBL/GenBank/DDBJ whole genome shotgun (WGS) entry which is preliminary data.</text>
</comment>
<dbReference type="Gene3D" id="1.10.510.10">
    <property type="entry name" value="Transferase(Phosphotransferase) domain 1"/>
    <property type="match status" value="1"/>
</dbReference>
<evidence type="ECO:0000313" key="11">
    <source>
        <dbReference type="EMBL" id="KAJ8302294.1"/>
    </source>
</evidence>
<sequence length="853" mass="97711">MTLIMCFENHHTCGRLSESIGAVIYSSQQQHTTINGRPGYKGPRQGQKDQRCNKLLAAFVCYLCHRALLLRSGIEPNPGPGGHSKEFDRDEEWCHTENYSWKSSDILGRGATAVVVKCRAKGTREIYAAKVFNGRVSTHFSGVPVREMEVLTSLKHRNIIGILAIEREIKTGNQVLIMEFCSGGSLYSMLDQSKYAYGFPEEEFLIVLNDIAEGMKYLRQKEFVHRDIKPGNIMRFIDENGSSVYKLTDFGAARRLDEEESFTSIYGTEEYLDPNMFERAVLRSQRGQIFDASVDLWSLGVTVYHVATGQLPFVPYGGRTNSQTMYRITTEKETGVISGQQFEENGPIIWSRELPKTCLLSSSLKSIITPLLAGLMECDTKKRWTYEQFFDAVNSIMNMATMKVFSCYQGFNLLIYVNKTDRFASFQEQIARETEIPASEQLILYHNRDLSEIIDPTAEIFTYPKNILLGQLFLYNRERVDQQRLIMPAIPPFPEFPSYTNYDKDAYLAHKCSSIGCLTERWITTLLKCQELMKQSETLLRDFLVGITNRIDNCIPDMCKLLGETKKRQDTFYTSYTQIFSILDILTRIPFQSIELRELCNEACMKQKKILQDKSPLDTMVKAENRTEEIKVYMSVLMDKVKEQERDAISSCVGCLDEDHCLQKAKHLCATIIEIENVFQKHRKQQRDLSSNEQQNHAGDRLRLTEVCVKLISVSQGHCLQNYQQVYRVVMKQAGLLMKNVQRTKKVEQNITSVVECQEKLSARVDRMQGDCNELQSEFTRILQEQISQQSAQVSVGMIKSGNAERFPSLVSSPMNKYIEEKISLELESLSDGSIQLQKLMEQNRKKLEESAL</sequence>
<evidence type="ECO:0000256" key="8">
    <source>
        <dbReference type="PROSITE-ProRule" id="PRU10141"/>
    </source>
</evidence>
<dbReference type="Pfam" id="PF00069">
    <property type="entry name" value="Pkinase"/>
    <property type="match status" value="1"/>
</dbReference>
<dbReference type="PROSITE" id="PS50011">
    <property type="entry name" value="PROTEIN_KINASE_DOM"/>
    <property type="match status" value="1"/>
</dbReference>
<feature type="binding site" evidence="8">
    <location>
        <position position="130"/>
    </location>
    <ligand>
        <name>ATP</name>
        <dbReference type="ChEBI" id="CHEBI:30616"/>
    </ligand>
</feature>
<reference evidence="11 12" key="1">
    <citation type="submission" date="2022-12" db="EMBL/GenBank/DDBJ databases">
        <title>Chromosome-level genome of Tegillarca granosa.</title>
        <authorList>
            <person name="Kim J."/>
        </authorList>
    </citation>
    <scope>NUCLEOTIDE SEQUENCE [LARGE SCALE GENOMIC DNA]</scope>
    <source>
        <strain evidence="11">Teg-2019</strain>
        <tissue evidence="11">Adductor muscle</tissue>
    </source>
</reference>
<proteinExistence type="predicted"/>
<evidence type="ECO:0000256" key="3">
    <source>
        <dbReference type="ARBA" id="ARBA00022527"/>
    </source>
</evidence>
<dbReference type="InterPro" id="IPR051180">
    <property type="entry name" value="IKK"/>
</dbReference>
<keyword evidence="3" id="KW-0723">Serine/threonine-protein kinase</keyword>
<dbReference type="SMART" id="SM00220">
    <property type="entry name" value="S_TKc"/>
    <property type="match status" value="1"/>
</dbReference>
<dbReference type="PANTHER" id="PTHR22969">
    <property type="entry name" value="IKB KINASE"/>
    <property type="match status" value="1"/>
</dbReference>
<evidence type="ECO:0000256" key="7">
    <source>
        <dbReference type="ARBA" id="ARBA00022840"/>
    </source>
</evidence>
<evidence type="ECO:0000256" key="9">
    <source>
        <dbReference type="SAM" id="Coils"/>
    </source>
</evidence>
<evidence type="ECO:0000256" key="1">
    <source>
        <dbReference type="ARBA" id="ARBA00004496"/>
    </source>
</evidence>
<dbReference type="EMBL" id="JARBDR010000918">
    <property type="protein sequence ID" value="KAJ8302294.1"/>
    <property type="molecule type" value="Genomic_DNA"/>
</dbReference>
<keyword evidence="5 8" id="KW-0547">Nucleotide-binding</keyword>
<keyword evidence="4" id="KW-0808">Transferase</keyword>
<keyword evidence="6" id="KW-0418">Kinase</keyword>
<evidence type="ECO:0000256" key="4">
    <source>
        <dbReference type="ARBA" id="ARBA00022679"/>
    </source>
</evidence>
<name>A0ABQ9ECL7_TEGGR</name>
<feature type="domain" description="Protein kinase" evidence="10">
    <location>
        <begin position="101"/>
        <end position="397"/>
    </location>
</feature>
<protein>
    <recommendedName>
        <fullName evidence="10">Protein kinase domain-containing protein</fullName>
    </recommendedName>
</protein>
<gene>
    <name evidence="11" type="ORF">KUTeg_021281</name>
</gene>
<keyword evidence="12" id="KW-1185">Reference proteome</keyword>
<comment type="subcellular location">
    <subcellularLocation>
        <location evidence="1">Cytoplasm</location>
    </subcellularLocation>
</comment>
<evidence type="ECO:0000313" key="12">
    <source>
        <dbReference type="Proteomes" id="UP001217089"/>
    </source>
</evidence>
<dbReference type="PROSITE" id="PS00107">
    <property type="entry name" value="PROTEIN_KINASE_ATP"/>
    <property type="match status" value="1"/>
</dbReference>
<evidence type="ECO:0000256" key="5">
    <source>
        <dbReference type="ARBA" id="ARBA00022741"/>
    </source>
</evidence>
<feature type="coiled-coil region" evidence="9">
    <location>
        <begin position="758"/>
        <end position="785"/>
    </location>
</feature>
<dbReference type="CDD" id="cd12219">
    <property type="entry name" value="Ubl_TBK1_like"/>
    <property type="match status" value="1"/>
</dbReference>
<dbReference type="SUPFAM" id="SSF56112">
    <property type="entry name" value="Protein kinase-like (PK-like)"/>
    <property type="match status" value="1"/>
</dbReference>